<accession>A0A6V8R2L7</accession>
<dbReference type="OrthoDB" id="65716at2759"/>
<dbReference type="Proteomes" id="UP000517252">
    <property type="component" value="Unassembled WGS sequence"/>
</dbReference>
<evidence type="ECO:0000313" key="2">
    <source>
        <dbReference type="Proteomes" id="UP000517252"/>
    </source>
</evidence>
<proteinExistence type="predicted"/>
<protein>
    <submittedName>
        <fullName evidence="1">Uncharacterized protein</fullName>
    </submittedName>
</protein>
<dbReference type="EMBL" id="BLZH01000010">
    <property type="protein sequence ID" value="GFP58425.1"/>
    <property type="molecule type" value="Genomic_DNA"/>
</dbReference>
<gene>
    <name evidence="1" type="ORF">TASIC1_0010023600</name>
</gene>
<reference evidence="1 2" key="1">
    <citation type="submission" date="2020-07" db="EMBL/GenBank/DDBJ databases">
        <title>Trichoderma asperellum IC-1 whole genome shotgun sequence.</title>
        <authorList>
            <person name="Kanamasa S."/>
            <person name="Takahashi H."/>
        </authorList>
    </citation>
    <scope>NUCLEOTIDE SEQUENCE [LARGE SCALE GENOMIC DNA]</scope>
    <source>
        <strain evidence="1 2">IC-1</strain>
    </source>
</reference>
<name>A0A6V8R2L7_TRIAP</name>
<evidence type="ECO:0000313" key="1">
    <source>
        <dbReference type="EMBL" id="GFP58425.1"/>
    </source>
</evidence>
<dbReference type="AlphaFoldDB" id="A0A6V8R2L7"/>
<organism evidence="1 2">
    <name type="scientific">Trichoderma asperellum</name>
    <name type="common">Filamentous fungus</name>
    <dbReference type="NCBI Taxonomy" id="101201"/>
    <lineage>
        <taxon>Eukaryota</taxon>
        <taxon>Fungi</taxon>
        <taxon>Dikarya</taxon>
        <taxon>Ascomycota</taxon>
        <taxon>Pezizomycotina</taxon>
        <taxon>Sordariomycetes</taxon>
        <taxon>Hypocreomycetidae</taxon>
        <taxon>Hypocreales</taxon>
        <taxon>Hypocreaceae</taxon>
        <taxon>Trichoderma</taxon>
    </lineage>
</organism>
<comment type="caution">
    <text evidence="1">The sequence shown here is derived from an EMBL/GenBank/DDBJ whole genome shotgun (WGS) entry which is preliminary data.</text>
</comment>
<sequence>MPPEDIASAARIRKVRSFIDFAANLQSKLCDPLEVTDIEVLIADTGHYIQQIHHATQPGSSGPLPSNLAKDAERHGGNLWNLCNTKLIAKARFFAFNMLELGRSAGRTKKDDTSEAVDLMNLALELAKYCMAVSDLDSARLALQKAAELMERLKTTPVESLDSIRANERMKLDAEYLAMRTAMLESLGKKIGLTLQSTCLEKLTFFDRRLMLALQRS</sequence>